<evidence type="ECO:0000313" key="9">
    <source>
        <dbReference type="Proteomes" id="UP000095350"/>
    </source>
</evidence>
<dbReference type="CDD" id="cd07809">
    <property type="entry name" value="ASKHA_NBD_FGGY_BaXK-like"/>
    <property type="match status" value="1"/>
</dbReference>
<feature type="domain" description="Carbohydrate kinase FGGY C-terminal" evidence="5">
    <location>
        <begin position="275"/>
        <end position="473"/>
    </location>
</feature>
<dbReference type="EMBL" id="CYXZ01000045">
    <property type="protein sequence ID" value="CUN31546.1"/>
    <property type="molecule type" value="Genomic_DNA"/>
</dbReference>
<evidence type="ECO:0000259" key="5">
    <source>
        <dbReference type="Pfam" id="PF02782"/>
    </source>
</evidence>
<accession>A0A173VY52</accession>
<evidence type="ECO:0000256" key="1">
    <source>
        <dbReference type="ARBA" id="ARBA00009156"/>
    </source>
</evidence>
<dbReference type="Pfam" id="PF02782">
    <property type="entry name" value="FGGY_C"/>
    <property type="match status" value="1"/>
</dbReference>
<evidence type="ECO:0000313" key="7">
    <source>
        <dbReference type="EMBL" id="RHC19676.1"/>
    </source>
</evidence>
<dbReference type="InterPro" id="IPR050406">
    <property type="entry name" value="FGGY_Carb_Kinase"/>
</dbReference>
<keyword evidence="3 6" id="KW-0418">Kinase</keyword>
<gene>
    <name evidence="7" type="ORF">DW856_02025</name>
    <name evidence="8" type="ORF">DWZ31_15270</name>
    <name evidence="6" type="ORF">ERS852572_03682</name>
</gene>
<dbReference type="PANTHER" id="PTHR43095">
    <property type="entry name" value="SUGAR KINASE"/>
    <property type="match status" value="1"/>
</dbReference>
<dbReference type="RefSeq" id="WP_022112278.1">
    <property type="nucleotide sequence ID" value="NZ_CABIYH010000045.1"/>
</dbReference>
<feature type="domain" description="Carbohydrate kinase FGGY N-terminal" evidence="4">
    <location>
        <begin position="14"/>
        <end position="240"/>
    </location>
</feature>
<dbReference type="Gene3D" id="3.30.420.40">
    <property type="match status" value="2"/>
</dbReference>
<dbReference type="Proteomes" id="UP000283586">
    <property type="component" value="Unassembled WGS sequence"/>
</dbReference>
<evidence type="ECO:0000313" key="6">
    <source>
        <dbReference type="EMBL" id="CUN31546.1"/>
    </source>
</evidence>
<dbReference type="InterPro" id="IPR018485">
    <property type="entry name" value="FGGY_C"/>
</dbReference>
<proteinExistence type="inferred from homology"/>
<dbReference type="SUPFAM" id="SSF53067">
    <property type="entry name" value="Actin-like ATPase domain"/>
    <property type="match status" value="2"/>
</dbReference>
<dbReference type="GO" id="GO:0016301">
    <property type="term" value="F:kinase activity"/>
    <property type="evidence" value="ECO:0007669"/>
    <property type="project" value="UniProtKB-KW"/>
</dbReference>
<dbReference type="STRING" id="166486.ERS852572_03682"/>
<sequence>MSNAKQTIETGKAVLGIEFGSTRIKAVLVNETGEPIASGAHDWENRLEDGIWTYSLDDIWTGLTDCYGRLAEDVKEKYDTVITSLAAIGFSGMMHGYMAFDKDGELLVPFRTWRNTITGEAAAALTKEFSFNIPQRWSIAHLYQAILNGEEHVGNISYFTTLAGYIHWKLTGEKVLGVGEASGMFPIDAKTRDYNQTMIDKFDALVAPKGYPWKLREILPKVLAAGEAAGTLSAEGAKLLDKSGNLSAGIPLCPPEGDAGTGMAATNSVAVRTGNVSAGTSVFAMVVLEEDLKNVHEELDMVTTPSGDTVAMVHCNNCTSDLNAWVGLFKEFAEAFGMKPDMNELFGTLYRKALEGDKDCGGLLAYNYFSGEPVTGLNEGRPLFVRRPDAHFTLANFMRSHLYASLATLKIGLDILLKEEKVKVDRIYGHGGLFKTKGVGQGILAAAMDAPVAVMETAGEGGPWGMALLASYMVHKAEGETLEQYLSGKIFGGETGTVMEPDPADVAGFDAYIENYKKALEAEMAAVETMPIL</sequence>
<dbReference type="AlphaFoldDB" id="A0A173VY52"/>
<dbReference type="Proteomes" id="UP000095350">
    <property type="component" value="Unassembled WGS sequence"/>
</dbReference>
<dbReference type="GO" id="GO:0005975">
    <property type="term" value="P:carbohydrate metabolic process"/>
    <property type="evidence" value="ECO:0007669"/>
    <property type="project" value="InterPro"/>
</dbReference>
<evidence type="ECO:0000256" key="2">
    <source>
        <dbReference type="ARBA" id="ARBA00022679"/>
    </source>
</evidence>
<dbReference type="InterPro" id="IPR018484">
    <property type="entry name" value="FGGY_N"/>
</dbReference>
<dbReference type="PANTHER" id="PTHR43095:SF5">
    <property type="entry name" value="XYLULOSE KINASE"/>
    <property type="match status" value="1"/>
</dbReference>
<dbReference type="InterPro" id="IPR043129">
    <property type="entry name" value="ATPase_NBD"/>
</dbReference>
<evidence type="ECO:0000256" key="3">
    <source>
        <dbReference type="ARBA" id="ARBA00022777"/>
    </source>
</evidence>
<evidence type="ECO:0000313" key="10">
    <source>
        <dbReference type="Proteomes" id="UP000283513"/>
    </source>
</evidence>
<keyword evidence="2" id="KW-0808">Transferase</keyword>
<reference evidence="10 11" key="2">
    <citation type="submission" date="2018-08" db="EMBL/GenBank/DDBJ databases">
        <title>A genome reference for cultivated species of the human gut microbiota.</title>
        <authorList>
            <person name="Zou Y."/>
            <person name="Xue W."/>
            <person name="Luo G."/>
        </authorList>
    </citation>
    <scope>NUCLEOTIDE SEQUENCE [LARGE SCALE GENOMIC DNA]</scope>
    <source>
        <strain evidence="8 11">AF31-21AC</strain>
        <strain evidence="7 10">AM37-1AC</strain>
    </source>
</reference>
<dbReference type="Proteomes" id="UP000283513">
    <property type="component" value="Unassembled WGS sequence"/>
</dbReference>
<reference evidence="6 9" key="1">
    <citation type="submission" date="2015-09" db="EMBL/GenBank/DDBJ databases">
        <authorList>
            <consortium name="Pathogen Informatics"/>
        </authorList>
    </citation>
    <scope>NUCLEOTIDE SEQUENCE [LARGE SCALE GENOMIC DNA]</scope>
    <source>
        <strain evidence="6 9">2789STDY5834960</strain>
    </source>
</reference>
<dbReference type="EMBL" id="QRQN01000021">
    <property type="protein sequence ID" value="RHN05212.1"/>
    <property type="molecule type" value="Genomic_DNA"/>
</dbReference>
<evidence type="ECO:0000313" key="11">
    <source>
        <dbReference type="Proteomes" id="UP000283586"/>
    </source>
</evidence>
<organism evidence="6 9">
    <name type="scientific">Roseburia intestinalis</name>
    <dbReference type="NCBI Taxonomy" id="166486"/>
    <lineage>
        <taxon>Bacteria</taxon>
        <taxon>Bacillati</taxon>
        <taxon>Bacillota</taxon>
        <taxon>Clostridia</taxon>
        <taxon>Lachnospirales</taxon>
        <taxon>Lachnospiraceae</taxon>
        <taxon>Roseburia</taxon>
    </lineage>
</organism>
<evidence type="ECO:0000313" key="8">
    <source>
        <dbReference type="EMBL" id="RHN05212.1"/>
    </source>
</evidence>
<dbReference type="PaxDb" id="166486-ERS852572_03682"/>
<dbReference type="Pfam" id="PF00370">
    <property type="entry name" value="FGGY_N"/>
    <property type="match status" value="1"/>
</dbReference>
<dbReference type="EMBL" id="QSHO01000002">
    <property type="protein sequence ID" value="RHC19676.1"/>
    <property type="molecule type" value="Genomic_DNA"/>
</dbReference>
<protein>
    <submittedName>
        <fullName evidence="7">ATPase</fullName>
    </submittedName>
    <submittedName>
        <fullName evidence="6">L-fuculokinase</fullName>
    </submittedName>
</protein>
<evidence type="ECO:0000259" key="4">
    <source>
        <dbReference type="Pfam" id="PF00370"/>
    </source>
</evidence>
<comment type="similarity">
    <text evidence="1">Belongs to the FGGY kinase family.</text>
</comment>
<dbReference type="OrthoDB" id="9760563at2"/>
<name>A0A173VY52_9FIRM</name>